<name>A0ABN1UKI4_9ACTN</name>
<dbReference type="InterPro" id="IPR006015">
    <property type="entry name" value="Universal_stress_UspA"/>
</dbReference>
<sequence length="290" mass="31087">MAFPVVVGVDGSRGSLQAIDWAAAEAERSELPLRLVHASLWEHYEGVRPSIGTDRPSQQVYAENLVATAEQRVRRLAPDVKATTAVQPEDPVTALLREADEASLLVLGPRGHGPVLSMLLGSVSLAVAGRARCPVVVVRGAEPNRRGAFDRVVLGVGESTGSTAAARFALAQAGSRECELLAVRAWRCPAHESMPYPLLGGEQERAYRQEADECVDRVIAVVRNDYPRVAVRRKAVQGTAHQTLIEESDGADLLVVGARRRHGATGLQLGRVNHAVLHHAGCPVAVVPER</sequence>
<evidence type="ECO:0000256" key="1">
    <source>
        <dbReference type="ARBA" id="ARBA00008791"/>
    </source>
</evidence>
<gene>
    <name evidence="3" type="ORF">GCM10009654_10130</name>
</gene>
<comment type="similarity">
    <text evidence="1">Belongs to the universal stress protein A family.</text>
</comment>
<dbReference type="InterPro" id="IPR014729">
    <property type="entry name" value="Rossmann-like_a/b/a_fold"/>
</dbReference>
<dbReference type="EMBL" id="BAAAKV010000006">
    <property type="protein sequence ID" value="GAA1156272.1"/>
    <property type="molecule type" value="Genomic_DNA"/>
</dbReference>
<proteinExistence type="inferred from homology"/>
<dbReference type="PANTHER" id="PTHR31964:SF113">
    <property type="entry name" value="USPA DOMAIN-CONTAINING PROTEIN"/>
    <property type="match status" value="1"/>
</dbReference>
<protein>
    <submittedName>
        <fullName evidence="3">Universal stress protein</fullName>
    </submittedName>
</protein>
<dbReference type="PANTHER" id="PTHR31964">
    <property type="entry name" value="ADENINE NUCLEOTIDE ALPHA HYDROLASES-LIKE SUPERFAMILY PROTEIN"/>
    <property type="match status" value="1"/>
</dbReference>
<dbReference type="SUPFAM" id="SSF52402">
    <property type="entry name" value="Adenine nucleotide alpha hydrolases-like"/>
    <property type="match status" value="2"/>
</dbReference>
<dbReference type="Proteomes" id="UP001501371">
    <property type="component" value="Unassembled WGS sequence"/>
</dbReference>
<dbReference type="InterPro" id="IPR006016">
    <property type="entry name" value="UspA"/>
</dbReference>
<dbReference type="Gene3D" id="3.40.50.620">
    <property type="entry name" value="HUPs"/>
    <property type="match status" value="2"/>
</dbReference>
<evidence type="ECO:0000313" key="3">
    <source>
        <dbReference type="EMBL" id="GAA1156272.1"/>
    </source>
</evidence>
<evidence type="ECO:0000313" key="4">
    <source>
        <dbReference type="Proteomes" id="UP001501371"/>
    </source>
</evidence>
<feature type="domain" description="UspA" evidence="2">
    <location>
        <begin position="4"/>
        <end position="139"/>
    </location>
</feature>
<dbReference type="PRINTS" id="PR01438">
    <property type="entry name" value="UNVRSLSTRESS"/>
</dbReference>
<feature type="domain" description="UspA" evidence="2">
    <location>
        <begin position="149"/>
        <end position="288"/>
    </location>
</feature>
<dbReference type="RefSeq" id="WP_344270677.1">
    <property type="nucleotide sequence ID" value="NZ_BAAAKV010000006.1"/>
</dbReference>
<comment type="caution">
    <text evidence="3">The sequence shown here is derived from an EMBL/GenBank/DDBJ whole genome shotgun (WGS) entry which is preliminary data.</text>
</comment>
<evidence type="ECO:0000259" key="2">
    <source>
        <dbReference type="Pfam" id="PF00582"/>
    </source>
</evidence>
<accession>A0ABN1UKI4</accession>
<organism evidence="3 4">
    <name type="scientific">Streptomyces hebeiensis</name>
    <dbReference type="NCBI Taxonomy" id="229486"/>
    <lineage>
        <taxon>Bacteria</taxon>
        <taxon>Bacillati</taxon>
        <taxon>Actinomycetota</taxon>
        <taxon>Actinomycetes</taxon>
        <taxon>Kitasatosporales</taxon>
        <taxon>Streptomycetaceae</taxon>
        <taxon>Streptomyces</taxon>
    </lineage>
</organism>
<reference evidence="3 4" key="1">
    <citation type="journal article" date="2019" name="Int. J. Syst. Evol. Microbiol.">
        <title>The Global Catalogue of Microorganisms (GCM) 10K type strain sequencing project: providing services to taxonomists for standard genome sequencing and annotation.</title>
        <authorList>
            <consortium name="The Broad Institute Genomics Platform"/>
            <consortium name="The Broad Institute Genome Sequencing Center for Infectious Disease"/>
            <person name="Wu L."/>
            <person name="Ma J."/>
        </authorList>
    </citation>
    <scope>NUCLEOTIDE SEQUENCE [LARGE SCALE GENOMIC DNA]</scope>
    <source>
        <strain evidence="3 4">JCM 12696</strain>
    </source>
</reference>
<dbReference type="Pfam" id="PF00582">
    <property type="entry name" value="Usp"/>
    <property type="match status" value="2"/>
</dbReference>
<keyword evidence="4" id="KW-1185">Reference proteome</keyword>